<evidence type="ECO:0000313" key="2">
    <source>
        <dbReference type="Proteomes" id="UP000033615"/>
    </source>
</evidence>
<dbReference type="AlphaFoldDB" id="A0A1V4CXZ4"/>
<dbReference type="Proteomes" id="UP000033615">
    <property type="component" value="Unassembled WGS sequence"/>
</dbReference>
<keyword evidence="2" id="KW-1185">Reference proteome</keyword>
<dbReference type="OrthoDB" id="3907951at2"/>
<gene>
    <name evidence="1" type="ORF">VT50_0228635</name>
</gene>
<accession>A0A1V4CXZ4</accession>
<name>A0A1V4CXZ4_9ACTN</name>
<dbReference type="RefSeq" id="WP_046084474.1">
    <property type="nucleotide sequence ID" value="NZ_LAKD02000091.1"/>
</dbReference>
<sequence length="159" mass="18395">MSTDLFGVRVLDLDHEQRRVCFRVFVVYYEPSWGTGELLPDDPTFFFRVLWEAAENSTPRRDGSLADVVTLDEFLDEEWVESNTHRFVAGIERVAARNHPVSDEAFERLPMFSHERDGGWQDEERLAQGDYLVQVTDARWMESLRVGQSWGTTSYAANS</sequence>
<dbReference type="EMBL" id="LAKD02000091">
    <property type="protein sequence ID" value="OPF73383.1"/>
    <property type="molecule type" value="Genomic_DNA"/>
</dbReference>
<organism evidence="1 2">
    <name type="scientific">Streptomyces antioxidans</name>
    <dbReference type="NCBI Taxonomy" id="1507734"/>
    <lineage>
        <taxon>Bacteria</taxon>
        <taxon>Bacillati</taxon>
        <taxon>Actinomycetota</taxon>
        <taxon>Actinomycetes</taxon>
        <taxon>Kitasatosporales</taxon>
        <taxon>Streptomycetaceae</taxon>
        <taxon>Streptomyces</taxon>
    </lineage>
</organism>
<protein>
    <submittedName>
        <fullName evidence="1">Uncharacterized protein</fullName>
    </submittedName>
</protein>
<comment type="caution">
    <text evidence="1">The sequence shown here is derived from an EMBL/GenBank/DDBJ whole genome shotgun (WGS) entry which is preliminary data.</text>
</comment>
<reference evidence="1" key="1">
    <citation type="submission" date="2016-12" db="EMBL/GenBank/DDBJ databases">
        <title>Genome sequence of Streptomyces antioxidans MUSC 164.</title>
        <authorList>
            <person name="Lee L.-H."/>
            <person name="Ser H.-L."/>
        </authorList>
    </citation>
    <scope>NUCLEOTIDE SEQUENCE [LARGE SCALE GENOMIC DNA]</scope>
    <source>
        <strain evidence="1">MUSC 164</strain>
    </source>
</reference>
<proteinExistence type="predicted"/>
<evidence type="ECO:0000313" key="1">
    <source>
        <dbReference type="EMBL" id="OPF73383.1"/>
    </source>
</evidence>